<dbReference type="InParanoid" id="H2L4E7"/>
<accession>H2L4E7</accession>
<keyword evidence="2" id="KW-1133">Transmembrane helix</keyword>
<evidence type="ECO:0000259" key="3">
    <source>
        <dbReference type="PROSITE" id="PS50041"/>
    </source>
</evidence>
<reference evidence="4" key="2">
    <citation type="submission" date="2025-08" db="UniProtKB">
        <authorList>
            <consortium name="Ensembl"/>
        </authorList>
    </citation>
    <scope>IDENTIFICATION</scope>
    <source>
        <strain evidence="4">Hd-rR</strain>
    </source>
</reference>
<evidence type="ECO:0000256" key="2">
    <source>
        <dbReference type="SAM" id="Phobius"/>
    </source>
</evidence>
<reference evidence="4 5" key="1">
    <citation type="journal article" date="2007" name="Nature">
        <title>The medaka draft genome and insights into vertebrate genome evolution.</title>
        <authorList>
            <person name="Kasahara M."/>
            <person name="Naruse K."/>
            <person name="Sasaki S."/>
            <person name="Nakatani Y."/>
            <person name="Qu W."/>
            <person name="Ahsan B."/>
            <person name="Yamada T."/>
            <person name="Nagayasu Y."/>
            <person name="Doi K."/>
            <person name="Kasai Y."/>
            <person name="Jindo T."/>
            <person name="Kobayashi D."/>
            <person name="Shimada A."/>
            <person name="Toyoda A."/>
            <person name="Kuroki Y."/>
            <person name="Fujiyama A."/>
            <person name="Sasaki T."/>
            <person name="Shimizu A."/>
            <person name="Asakawa S."/>
            <person name="Shimizu N."/>
            <person name="Hashimoto S."/>
            <person name="Yang J."/>
            <person name="Lee Y."/>
            <person name="Matsushima K."/>
            <person name="Sugano S."/>
            <person name="Sakaizumi M."/>
            <person name="Narita T."/>
            <person name="Ohishi K."/>
            <person name="Haga S."/>
            <person name="Ohta F."/>
            <person name="Nomoto H."/>
            <person name="Nogata K."/>
            <person name="Morishita T."/>
            <person name="Endo T."/>
            <person name="Shin-I T."/>
            <person name="Takeda H."/>
            <person name="Morishita S."/>
            <person name="Kohara Y."/>
        </authorList>
    </citation>
    <scope>NUCLEOTIDE SEQUENCE [LARGE SCALE GENOMIC DNA]</scope>
    <source>
        <strain evidence="4 5">Hd-rR</strain>
    </source>
</reference>
<dbReference type="PROSITE" id="PS00615">
    <property type="entry name" value="C_TYPE_LECTIN_1"/>
    <property type="match status" value="1"/>
</dbReference>
<dbReference type="eggNOG" id="ENOG502SR3V">
    <property type="taxonomic scope" value="Eukaryota"/>
</dbReference>
<keyword evidence="5" id="KW-1185">Reference proteome</keyword>
<dbReference type="InterPro" id="IPR016187">
    <property type="entry name" value="CTDL_fold"/>
</dbReference>
<dbReference type="Proteomes" id="UP000001038">
    <property type="component" value="Chromosome 1"/>
</dbReference>
<dbReference type="Gene3D" id="3.10.100.10">
    <property type="entry name" value="Mannose-Binding Protein A, subunit A"/>
    <property type="match status" value="1"/>
</dbReference>
<name>H2L4E7_ORYLA</name>
<dbReference type="Bgee" id="ENSORLG00000000518">
    <property type="expression patterns" value="Expressed in pharyngeal gill and 7 other cell types or tissues"/>
</dbReference>
<keyword evidence="2" id="KW-0812">Transmembrane</keyword>
<dbReference type="AlphaFoldDB" id="H2L4E7"/>
<dbReference type="InterPro" id="IPR018378">
    <property type="entry name" value="C-type_lectin_CS"/>
</dbReference>
<evidence type="ECO:0000256" key="1">
    <source>
        <dbReference type="ARBA" id="ARBA00023157"/>
    </source>
</evidence>
<keyword evidence="1" id="KW-1015">Disulfide bond</keyword>
<dbReference type="GeneTree" id="ENSGT00940000163460"/>
<dbReference type="SUPFAM" id="SSF56436">
    <property type="entry name" value="C-type lectin-like"/>
    <property type="match status" value="1"/>
</dbReference>
<evidence type="ECO:0000313" key="5">
    <source>
        <dbReference type="Proteomes" id="UP000001038"/>
    </source>
</evidence>
<sequence>MQLLLVRQLFFFLLLATKTLFYTPLVLWSLSCLIGRLLKMSDLIFFLPSNLFSKHPTLQESLREFSRSVGGDQSGWVGVYWSTSGCSWSNTSDLQTNSNVSLLWKRNRLLVEQKQKLQGFFCLNLIVVQEEKTWEEALEHCRENHGDLTSLLSETENRLAQREIQNSTITQRVWVGLRFLGDTWKWVNGDPLEFQAWNQTGDPDQQSPVRKRCGALTKQGEWENRDCQEKLNFICI</sequence>
<dbReference type="PROSITE" id="PS50041">
    <property type="entry name" value="C_TYPE_LECTIN_2"/>
    <property type="match status" value="1"/>
</dbReference>
<reference evidence="4" key="3">
    <citation type="submission" date="2025-09" db="UniProtKB">
        <authorList>
            <consortium name="Ensembl"/>
        </authorList>
    </citation>
    <scope>IDENTIFICATION</scope>
    <source>
        <strain evidence="4">Hd-rR</strain>
    </source>
</reference>
<protein>
    <recommendedName>
        <fullName evidence="3">C-type lectin domain-containing protein</fullName>
    </recommendedName>
</protein>
<feature type="domain" description="C-type lectin" evidence="3">
    <location>
        <begin position="118"/>
        <end position="236"/>
    </location>
</feature>
<dbReference type="Pfam" id="PF00059">
    <property type="entry name" value="Lectin_C"/>
    <property type="match status" value="1"/>
</dbReference>
<dbReference type="PANTHER" id="PTHR45784:SF8">
    <property type="entry name" value="C-TYPE MANNOSE RECEPTOR 2-RELATED"/>
    <property type="match status" value="1"/>
</dbReference>
<feature type="transmembrane region" description="Helical" evidence="2">
    <location>
        <begin position="20"/>
        <end position="38"/>
    </location>
</feature>
<keyword evidence="2" id="KW-0472">Membrane</keyword>
<proteinExistence type="predicted"/>
<dbReference type="InterPro" id="IPR001304">
    <property type="entry name" value="C-type_lectin-like"/>
</dbReference>
<dbReference type="Ensembl" id="ENSORLT00000000638.2">
    <property type="protein sequence ID" value="ENSORLP00000000638.2"/>
    <property type="gene ID" value="ENSORLG00000000518.2"/>
</dbReference>
<dbReference type="SMART" id="SM00034">
    <property type="entry name" value="CLECT"/>
    <property type="match status" value="1"/>
</dbReference>
<dbReference type="PANTHER" id="PTHR45784">
    <property type="entry name" value="C-TYPE LECTIN DOMAIN FAMILY 20 MEMBER A-RELATED"/>
    <property type="match status" value="1"/>
</dbReference>
<evidence type="ECO:0000313" key="4">
    <source>
        <dbReference type="Ensembl" id="ENSORLP00000000638.2"/>
    </source>
</evidence>
<dbReference type="FunCoup" id="H2L4E7">
    <property type="interactions" value="110"/>
</dbReference>
<dbReference type="InterPro" id="IPR016186">
    <property type="entry name" value="C-type_lectin-like/link_sf"/>
</dbReference>
<organism evidence="4 5">
    <name type="scientific">Oryzias latipes</name>
    <name type="common">Japanese rice fish</name>
    <name type="synonym">Japanese killifish</name>
    <dbReference type="NCBI Taxonomy" id="8090"/>
    <lineage>
        <taxon>Eukaryota</taxon>
        <taxon>Metazoa</taxon>
        <taxon>Chordata</taxon>
        <taxon>Craniata</taxon>
        <taxon>Vertebrata</taxon>
        <taxon>Euteleostomi</taxon>
        <taxon>Actinopterygii</taxon>
        <taxon>Neopterygii</taxon>
        <taxon>Teleostei</taxon>
        <taxon>Neoteleostei</taxon>
        <taxon>Acanthomorphata</taxon>
        <taxon>Ovalentaria</taxon>
        <taxon>Atherinomorphae</taxon>
        <taxon>Beloniformes</taxon>
        <taxon>Adrianichthyidae</taxon>
        <taxon>Oryziinae</taxon>
        <taxon>Oryzias</taxon>
    </lineage>
</organism>
<dbReference type="PROSITE" id="PS51257">
    <property type="entry name" value="PROKAR_LIPOPROTEIN"/>
    <property type="match status" value="1"/>
</dbReference>